<organism evidence="3 4">
    <name type="scientific">Vibrio rotiferianus</name>
    <dbReference type="NCBI Taxonomy" id="190895"/>
    <lineage>
        <taxon>Bacteria</taxon>
        <taxon>Pseudomonadati</taxon>
        <taxon>Pseudomonadota</taxon>
        <taxon>Gammaproteobacteria</taxon>
        <taxon>Vibrionales</taxon>
        <taxon>Vibrionaceae</taxon>
        <taxon>Vibrio</taxon>
    </lineage>
</organism>
<evidence type="ECO:0000256" key="1">
    <source>
        <dbReference type="PIRSR" id="PIRSR620023-1"/>
    </source>
</evidence>
<dbReference type="SUPFAM" id="SSF53756">
    <property type="entry name" value="UDP-Glycosyltransferase/glycogen phosphorylase"/>
    <property type="match status" value="1"/>
</dbReference>
<name>A0A7Y3Z5B9_9VIBR</name>
<dbReference type="GO" id="GO:0016787">
    <property type="term" value="F:hydrolase activity"/>
    <property type="evidence" value="ECO:0007669"/>
    <property type="project" value="UniProtKB-KW"/>
</dbReference>
<proteinExistence type="predicted"/>
<dbReference type="EC" id="3.6.1.57" evidence="3"/>
<reference evidence="3 4" key="1">
    <citation type="submission" date="2019-08" db="EMBL/GenBank/DDBJ databases">
        <title>Draft genome sequencing and comparative genomics of hatchery-associated Vibrios.</title>
        <authorList>
            <person name="Kehlet-Delgado H."/>
            <person name="Mueller R.S."/>
        </authorList>
    </citation>
    <scope>NUCLEOTIDE SEQUENCE [LARGE SCALE GENOMIC DNA]</scope>
    <source>
        <strain evidence="3 4">00-78-3</strain>
    </source>
</reference>
<dbReference type="Proteomes" id="UP000572072">
    <property type="component" value="Unassembled WGS sequence"/>
</dbReference>
<accession>A0A7Y3Z5B9</accession>
<evidence type="ECO:0000256" key="2">
    <source>
        <dbReference type="PIRSR" id="PIRSR620023-2"/>
    </source>
</evidence>
<protein>
    <submittedName>
        <fullName evidence="3">UDP-2,4-diacetamido-2,4, 6-trideoxy-beta-L-altropyranose hydrolase</fullName>
        <ecNumber evidence="3">3.6.1.57</ecNumber>
    </submittedName>
</protein>
<dbReference type="NCBIfam" id="TIGR03590">
    <property type="entry name" value="PseG"/>
    <property type="match status" value="1"/>
</dbReference>
<gene>
    <name evidence="3" type="primary">pseG</name>
    <name evidence="3" type="ORF">F0262_01005</name>
</gene>
<dbReference type="InterPro" id="IPR020023">
    <property type="entry name" value="PseG"/>
</dbReference>
<dbReference type="RefSeq" id="WP_171356807.1">
    <property type="nucleotide sequence ID" value="NZ_VTYN01000001.1"/>
</dbReference>
<dbReference type="Gene3D" id="3.40.50.11190">
    <property type="match status" value="1"/>
</dbReference>
<feature type="binding site" evidence="2">
    <location>
        <position position="179"/>
    </location>
    <ligand>
        <name>substrate</name>
    </ligand>
</feature>
<comment type="caution">
    <text evidence="3">The sequence shown here is derived from an EMBL/GenBank/DDBJ whole genome shotgun (WGS) entry which is preliminary data.</text>
</comment>
<feature type="active site" description="Proton acceptor" evidence="1">
    <location>
        <position position="17"/>
    </location>
</feature>
<dbReference type="EMBL" id="VTYN01000001">
    <property type="protein sequence ID" value="NOH46643.1"/>
    <property type="molecule type" value="Genomic_DNA"/>
</dbReference>
<feature type="binding site" evidence="2">
    <location>
        <position position="284"/>
    </location>
    <ligand>
        <name>substrate</name>
    </ligand>
</feature>
<dbReference type="Gene3D" id="3.40.50.2000">
    <property type="entry name" value="Glycogen Phosphorylase B"/>
    <property type="match status" value="1"/>
</dbReference>
<keyword evidence="3" id="KW-0378">Hydrolase</keyword>
<dbReference type="AlphaFoldDB" id="A0A7Y3Z5B9"/>
<sequence length="374" mass="42415">MLIGIRVDASLKMGTGHTFRMLTLASRLHQKGHEIVFICRRLKGNLIALVKEKHSVIELPEPDVDFVPSIHCEHAAWLEVSYDQEITQTRDALTLYLKSKGRSQLDWLAIDHYAIEKSFQLALKPHSKNILQIDDLADRQHICDVLLDQNFYRSGETRYDGLLPPESLRLCGPRYALLREEFAVSRRNLLAYQSRLIQRKVVLFFGGVDIANETEKALRGLLSVDSDDYFDVIIGMNNPHREALAALCNEHLDRVALHVQVKNMMDFFSSAYLYVGAVGATTWERCVLALPGIVCSVAANQTQVAEDLDRIQAHQYLGLNTTLTSKDYADAYISLISKPELLRQQSQRCAELIDGEGCERVVKQLEEISKYDQV</sequence>
<evidence type="ECO:0000313" key="3">
    <source>
        <dbReference type="EMBL" id="NOH46643.1"/>
    </source>
</evidence>
<evidence type="ECO:0000313" key="4">
    <source>
        <dbReference type="Proteomes" id="UP000572072"/>
    </source>
</evidence>